<dbReference type="Gene3D" id="3.40.50.300">
    <property type="entry name" value="P-loop containing nucleotide triphosphate hydrolases"/>
    <property type="match status" value="1"/>
</dbReference>
<dbReference type="Pfam" id="PF09848">
    <property type="entry name" value="SLFN-g3_helicase"/>
    <property type="match status" value="1"/>
</dbReference>
<dbReference type="PROSITE" id="PS50164">
    <property type="entry name" value="GIY_YIG"/>
    <property type="match status" value="1"/>
</dbReference>
<dbReference type="AlphaFoldDB" id="A0AB36X6A9"/>
<dbReference type="InterPro" id="IPR035901">
    <property type="entry name" value="GIY-YIG_endonuc_sf"/>
</dbReference>
<keyword evidence="2" id="KW-0269">Exonuclease</keyword>
<dbReference type="EMBL" id="PKKC01000001">
    <property type="protein sequence ID" value="PKZ91529.1"/>
    <property type="molecule type" value="Genomic_DNA"/>
</dbReference>
<evidence type="ECO:0000259" key="1">
    <source>
        <dbReference type="PROSITE" id="PS50164"/>
    </source>
</evidence>
<comment type="caution">
    <text evidence="2">The sequence shown here is derived from an EMBL/GenBank/DDBJ whole genome shotgun (WGS) entry which is preliminary data.</text>
</comment>
<evidence type="ECO:0000313" key="2">
    <source>
        <dbReference type="EMBL" id="PKZ91529.1"/>
    </source>
</evidence>
<keyword evidence="2" id="KW-0540">Nuclease</keyword>
<dbReference type="SUPFAM" id="SSF82771">
    <property type="entry name" value="GIY-YIG endonuclease"/>
    <property type="match status" value="1"/>
</dbReference>
<gene>
    <name evidence="2" type="ORF">CYJ86_03395</name>
</gene>
<name>A0AB36X6A9_LACGS</name>
<dbReference type="InterPro" id="IPR018647">
    <property type="entry name" value="SLFN_3-like_DNA/RNA_helicase"/>
</dbReference>
<dbReference type="Proteomes" id="UP000234740">
    <property type="component" value="Unassembled WGS sequence"/>
</dbReference>
<proteinExistence type="predicted"/>
<reference evidence="2 3" key="1">
    <citation type="submission" date="2017-12" db="EMBL/GenBank/DDBJ databases">
        <title>Phylogenetic diversity of female urinary microbiome.</title>
        <authorList>
            <person name="Thomas-White K."/>
            <person name="Wolfe A.J."/>
        </authorList>
    </citation>
    <scope>NUCLEOTIDE SEQUENCE [LARGE SCALE GENOMIC DNA]</scope>
    <source>
        <strain evidence="2 3">UMB0099</strain>
    </source>
</reference>
<evidence type="ECO:0000313" key="3">
    <source>
        <dbReference type="Proteomes" id="UP000234740"/>
    </source>
</evidence>
<dbReference type="InterPro" id="IPR000305">
    <property type="entry name" value="GIY-YIG_endonuc"/>
</dbReference>
<organism evidence="2 3">
    <name type="scientific">Lactobacillus gasseri</name>
    <dbReference type="NCBI Taxonomy" id="1596"/>
    <lineage>
        <taxon>Bacteria</taxon>
        <taxon>Bacillati</taxon>
        <taxon>Bacillota</taxon>
        <taxon>Bacilli</taxon>
        <taxon>Lactobacillales</taxon>
        <taxon>Lactobacillaceae</taxon>
        <taxon>Lactobacillus</taxon>
    </lineage>
</organism>
<dbReference type="CDD" id="cd10439">
    <property type="entry name" value="GIY-YIG_COG3410"/>
    <property type="match status" value="1"/>
</dbReference>
<dbReference type="GO" id="GO:0004527">
    <property type="term" value="F:exonuclease activity"/>
    <property type="evidence" value="ECO:0007669"/>
    <property type="project" value="UniProtKB-KW"/>
</dbReference>
<keyword evidence="2" id="KW-0378">Hydrolase</keyword>
<feature type="domain" description="GIY-YIG" evidence="1">
    <location>
        <begin position="44"/>
        <end position="141"/>
    </location>
</feature>
<sequence>MTKRNLKSPVIYETKYNVQTASQLNTQISETYATDDTKRVLLTEFPTVYVINDPINSKKSQYTVYVGETNDIQRRTLQHLDADPAKRDDFFNFKNSKNVSMFVIGHEHFNKSMTLDIENRLMQYLSSVPAVYHLNNRRHNDQNRYYDSDEFNSLFDLIWKKLGKQNEDLFPARKIIESSAIFKASPFNKLTSEQLLAKSKVIDKINKALFVQKDKNLAEGQLILVEGNAGSGKTVLMSNIFYDLVHEDQISAKEQKEDKKSERLSVAMIVNQNEQLKVYEEISQKLFDKDEQVQVAKPITFINKVKPSKKVDIALIDEAHLLLTQRNQAYAKYGKNMLEDILKRAKVVMAVYDPAQVLSIASVLEDEKFADLERKAGKENIIYLKNQMRIDASQATIDWLRNLIDNGIINKIPQDSKYQIKVFKTPEEMQKAIEKKNKDQKNGISRMVATFDWEYSGGKTQPPENQKYWEVSEGDWHMPWNYEINKRDKYESKHRAHRTVKYSNQSWAEKDYTIAEIGSTYTVQGFDLNYVGVELGPSVKYRNGRIIHDPAESSNSKATQKRDSTKSYADVLLKNEFNVLMTRGVHGLYIHAVDPELQKALERASEKV</sequence>
<protein>
    <submittedName>
        <fullName evidence="2">ATP-dependent exonuclease</fullName>
    </submittedName>
</protein>
<dbReference type="Pfam" id="PF01541">
    <property type="entry name" value="GIY-YIG"/>
    <property type="match status" value="1"/>
</dbReference>
<dbReference type="RefSeq" id="WP_101890768.1">
    <property type="nucleotide sequence ID" value="NZ_PKKC01000001.1"/>
</dbReference>
<dbReference type="SUPFAM" id="SSF52540">
    <property type="entry name" value="P-loop containing nucleoside triphosphate hydrolases"/>
    <property type="match status" value="1"/>
</dbReference>
<dbReference type="GeneID" id="48925083"/>
<accession>A0AB36X6A9</accession>
<dbReference type="InterPro" id="IPR027417">
    <property type="entry name" value="P-loop_NTPase"/>
</dbReference>